<organism evidence="1">
    <name type="scientific">marine sediment metagenome</name>
    <dbReference type="NCBI Taxonomy" id="412755"/>
    <lineage>
        <taxon>unclassified sequences</taxon>
        <taxon>metagenomes</taxon>
        <taxon>ecological metagenomes</taxon>
    </lineage>
</organism>
<reference evidence="1" key="1">
    <citation type="journal article" date="2014" name="Front. Microbiol.">
        <title>High frequency of phylogenetically diverse reductive dehalogenase-homologous genes in deep subseafloor sedimentary metagenomes.</title>
        <authorList>
            <person name="Kawai M."/>
            <person name="Futagami T."/>
            <person name="Toyoda A."/>
            <person name="Takaki Y."/>
            <person name="Nishi S."/>
            <person name="Hori S."/>
            <person name="Arai W."/>
            <person name="Tsubouchi T."/>
            <person name="Morono Y."/>
            <person name="Uchiyama I."/>
            <person name="Ito T."/>
            <person name="Fujiyama A."/>
            <person name="Inagaki F."/>
            <person name="Takami H."/>
        </authorList>
    </citation>
    <scope>NUCLEOTIDE SEQUENCE</scope>
    <source>
        <strain evidence="1">Expedition CK06-06</strain>
    </source>
</reference>
<name>X0VLR4_9ZZZZ</name>
<accession>X0VLR4</accession>
<protein>
    <recommendedName>
        <fullName evidence="2">DUF104 domain-containing protein</fullName>
    </recommendedName>
</protein>
<dbReference type="AlphaFoldDB" id="X0VLR4"/>
<evidence type="ECO:0000313" key="1">
    <source>
        <dbReference type="EMBL" id="GAG19190.1"/>
    </source>
</evidence>
<proteinExistence type="predicted"/>
<comment type="caution">
    <text evidence="1">The sequence shown here is derived from an EMBL/GenBank/DDBJ whole genome shotgun (WGS) entry which is preliminary data.</text>
</comment>
<evidence type="ECO:0008006" key="2">
    <source>
        <dbReference type="Google" id="ProtNLM"/>
    </source>
</evidence>
<sequence length="90" mass="9722">MTYRGHVENGVVVLDEGVPLPEGVEVTVDLAEANPAEPSGHAELNAPGKDPLWGLLADDAELVDQILADVMEDRQRCMAGRMGERDGKKR</sequence>
<dbReference type="EMBL" id="BARS01036812">
    <property type="protein sequence ID" value="GAG19190.1"/>
    <property type="molecule type" value="Genomic_DNA"/>
</dbReference>
<gene>
    <name evidence="1" type="ORF">S01H1_56526</name>
</gene>